<proteinExistence type="predicted"/>
<dbReference type="PANTHER" id="PTHR14969:SF58">
    <property type="entry name" value="UNDECAPRENYL-DIPHOSPHATASE BCRC"/>
    <property type="match status" value="1"/>
</dbReference>
<protein>
    <submittedName>
        <fullName evidence="1">Undecaprenyl-diphosphatase BcrC</fullName>
        <ecNumber evidence="1">3.6.1.27</ecNumber>
    </submittedName>
</protein>
<dbReference type="EMBL" id="CP096983">
    <property type="protein sequence ID" value="URZ12314.1"/>
    <property type="molecule type" value="Genomic_DNA"/>
</dbReference>
<keyword evidence="2" id="KW-1185">Reference proteome</keyword>
<sequence length="174" mass="19990">MTKLNLSLFHYINNLSTKNHIIDTFMIFMSKYVIYLFIGILFTSSILGIVLKNTYIKRITICSALIIMLDMILVFILGKFYFVNRPFVLNKVHLLYFHKTTSSFPSDHAVITLAIALSILKLNKPLGKIMILFSIIVGFSRVYVGHHYPLDVICGFILAILSTCLLNYIPRKKH</sequence>
<dbReference type="Pfam" id="PF01569">
    <property type="entry name" value="PAP2"/>
    <property type="match status" value="1"/>
</dbReference>
<dbReference type="InterPro" id="IPR036938">
    <property type="entry name" value="PAP2/HPO_sf"/>
</dbReference>
<dbReference type="PANTHER" id="PTHR14969">
    <property type="entry name" value="SPHINGOSINE-1-PHOSPHATE PHOSPHOHYDROLASE"/>
    <property type="match status" value="1"/>
</dbReference>
<organism evidence="1 2">
    <name type="scientific">Clostridium felsineum</name>
    <dbReference type="NCBI Taxonomy" id="36839"/>
    <lineage>
        <taxon>Bacteria</taxon>
        <taxon>Bacillati</taxon>
        <taxon>Bacillota</taxon>
        <taxon>Clostridia</taxon>
        <taxon>Eubacteriales</taxon>
        <taxon>Clostridiaceae</taxon>
        <taxon>Clostridium</taxon>
    </lineage>
</organism>
<gene>
    <name evidence="1" type="primary">bcrC_1</name>
    <name evidence="1" type="ORF">CROST_030360</name>
</gene>
<dbReference type="AlphaFoldDB" id="A0A1S8L0G7"/>
<dbReference type="GO" id="GO:0050380">
    <property type="term" value="F:undecaprenyl-diphosphatase activity"/>
    <property type="evidence" value="ECO:0007669"/>
    <property type="project" value="UniProtKB-EC"/>
</dbReference>
<reference evidence="1 2" key="1">
    <citation type="submission" date="2022-04" db="EMBL/GenBank/DDBJ databases">
        <title>Genome sequence of C. roseum typestrain.</title>
        <authorList>
            <person name="Poehlein A."/>
            <person name="Schoch T."/>
            <person name="Duerre P."/>
            <person name="Daniel R."/>
        </authorList>
    </citation>
    <scope>NUCLEOTIDE SEQUENCE [LARGE SCALE GENOMIC DNA]</scope>
    <source>
        <strain evidence="1 2">DSM 7320</strain>
    </source>
</reference>
<dbReference type="EC" id="3.6.1.27" evidence="1"/>
<keyword evidence="1" id="KW-0378">Hydrolase</keyword>
<name>A0A1S8L0G7_9CLOT</name>
<dbReference type="InterPro" id="IPR000326">
    <property type="entry name" value="PAP2/HPO"/>
</dbReference>
<evidence type="ECO:0000313" key="1">
    <source>
        <dbReference type="EMBL" id="URZ12314.1"/>
    </source>
</evidence>
<evidence type="ECO:0000313" key="2">
    <source>
        <dbReference type="Proteomes" id="UP000190951"/>
    </source>
</evidence>
<dbReference type="SUPFAM" id="SSF48317">
    <property type="entry name" value="Acid phosphatase/Vanadium-dependent haloperoxidase"/>
    <property type="match status" value="1"/>
</dbReference>
<accession>A0A1S8L0G7</accession>
<dbReference type="Gene3D" id="1.20.144.10">
    <property type="entry name" value="Phosphatidic acid phosphatase type 2/haloperoxidase"/>
    <property type="match status" value="1"/>
</dbReference>
<dbReference type="STRING" id="84029.CROST_35140"/>
<dbReference type="Proteomes" id="UP000190951">
    <property type="component" value="Chromosome"/>
</dbReference>
<dbReference type="SMART" id="SM00014">
    <property type="entry name" value="acidPPc"/>
    <property type="match status" value="1"/>
</dbReference>
<dbReference type="KEGG" id="crw:CROST_030360"/>
<dbReference type="RefSeq" id="WP_077834708.1">
    <property type="nucleotide sequence ID" value="NZ_CP096983.1"/>
</dbReference>